<gene>
    <name evidence="2" type="ORF">GUITHDRAFT_145945</name>
</gene>
<evidence type="ECO:0000313" key="3">
    <source>
        <dbReference type="EnsemblProtists" id="EKX36262"/>
    </source>
</evidence>
<dbReference type="EMBL" id="JH993077">
    <property type="protein sequence ID" value="EKX36262.1"/>
    <property type="molecule type" value="Genomic_DNA"/>
</dbReference>
<dbReference type="RefSeq" id="XP_005823242.1">
    <property type="nucleotide sequence ID" value="XM_005823185.1"/>
</dbReference>
<keyword evidence="4" id="KW-1185">Reference proteome</keyword>
<dbReference type="HOGENOM" id="CLU_349668_0_0_1"/>
<evidence type="ECO:0000313" key="2">
    <source>
        <dbReference type="EMBL" id="EKX36262.1"/>
    </source>
</evidence>
<dbReference type="EnsemblProtists" id="EKX36262">
    <property type="protein sequence ID" value="EKX36262"/>
    <property type="gene ID" value="GUITHDRAFT_145945"/>
</dbReference>
<dbReference type="OrthoDB" id="10662555at2759"/>
<dbReference type="GeneID" id="17292979"/>
<sequence length="806" mass="93123">MEESNRVDIAAGRKPKLVPFEEFCVERNIDLKEIDRLVEEVERDYDPRDAQNLSKMLPHGVIPDEFAGLAEAREVRKAWIEETLTDEDKTLVEELLAMASSHNNYCKDADCKVSKDIPEANLRHMFLSMDYWSVQRLHEDWDSHFDKKYEINSHTYRVIEGHRISDGQLVNYVRSKGFLVTPCKLDSKIPFCNLCHDEYHADEQISTGKRNRDIAKNGSFLMIPDHYNDFLMLMERSFSRTFWDDEITRGWKRRQVFDKVEKQYNLSREFKREPWWCNLLVRKGIWDWDKPSNCLWTEGVVLMAKVKSGRGNQTFKGDVDNEKLREHRRKYNGALQPPELLFVERRGIGQEVPVLRGAWRLDEFTNGTFMDLIMSSNKDVEKIKNETEVDEEVVIQPYTFICCDGPWEFQSCDVRSVKGVAFFATSPGMPPIHGKVCRHCREYSGAQDEPSEEEYSEFVPPLHLSEEDAAENDEKEGEAPMDMEEDGFSLPKQVHAIEWKNAKTRGNSFPSDLALQHKRKHLDEWPPCYFREPPRISNVSFKLCAIGGEGDSFMTRSIVGLHVDRLSIVRMNESCVEDTYSGVMLYDSSSCDMSACLLQRNGVALAIAECAVARVENCKFVDQRQSVFCTVTPPVMVSKYAVDGGPSGYGTLSRPEYGVGNLLGAKPEFVRKRLWDETDMSLRLPSMTLVRNKLQGCGGRLIDLFIFVESMILLEGNCSLLHKDNDFEAEDTNFDPTPWEIRTDDTMKLLLKLQDKKLMPWQRGAIEEYKANLKMYQDRMRNKEMERRKMLEGNMEIDTPLLKSKG</sequence>
<protein>
    <submittedName>
        <fullName evidence="2 3">Uncharacterized protein</fullName>
    </submittedName>
</protein>
<feature type="region of interest" description="Disordered" evidence="1">
    <location>
        <begin position="445"/>
        <end position="464"/>
    </location>
</feature>
<accession>L1IJJ1</accession>
<organism evidence="2">
    <name type="scientific">Guillardia theta (strain CCMP2712)</name>
    <name type="common">Cryptophyte</name>
    <dbReference type="NCBI Taxonomy" id="905079"/>
    <lineage>
        <taxon>Eukaryota</taxon>
        <taxon>Cryptophyceae</taxon>
        <taxon>Pyrenomonadales</taxon>
        <taxon>Geminigeraceae</taxon>
        <taxon>Guillardia</taxon>
    </lineage>
</organism>
<reference evidence="3" key="3">
    <citation type="submission" date="2016-03" db="UniProtKB">
        <authorList>
            <consortium name="EnsemblProtists"/>
        </authorList>
    </citation>
    <scope>IDENTIFICATION</scope>
</reference>
<dbReference type="Proteomes" id="UP000011087">
    <property type="component" value="Unassembled WGS sequence"/>
</dbReference>
<proteinExistence type="predicted"/>
<reference evidence="4" key="2">
    <citation type="submission" date="2012-11" db="EMBL/GenBank/DDBJ databases">
        <authorList>
            <person name="Kuo A."/>
            <person name="Curtis B.A."/>
            <person name="Tanifuji G."/>
            <person name="Burki F."/>
            <person name="Gruber A."/>
            <person name="Irimia M."/>
            <person name="Maruyama S."/>
            <person name="Arias M.C."/>
            <person name="Ball S.G."/>
            <person name="Gile G.H."/>
            <person name="Hirakawa Y."/>
            <person name="Hopkins J.F."/>
            <person name="Rensing S.A."/>
            <person name="Schmutz J."/>
            <person name="Symeonidi A."/>
            <person name="Elias M."/>
            <person name="Eveleigh R.J."/>
            <person name="Herman E.K."/>
            <person name="Klute M.J."/>
            <person name="Nakayama T."/>
            <person name="Obornik M."/>
            <person name="Reyes-Prieto A."/>
            <person name="Armbrust E.V."/>
            <person name="Aves S.J."/>
            <person name="Beiko R.G."/>
            <person name="Coutinho P."/>
            <person name="Dacks J.B."/>
            <person name="Durnford D.G."/>
            <person name="Fast N.M."/>
            <person name="Green B.R."/>
            <person name="Grisdale C."/>
            <person name="Hempe F."/>
            <person name="Henrissat B."/>
            <person name="Hoppner M.P."/>
            <person name="Ishida K.-I."/>
            <person name="Kim E."/>
            <person name="Koreny L."/>
            <person name="Kroth P.G."/>
            <person name="Liu Y."/>
            <person name="Malik S.-B."/>
            <person name="Maier U.G."/>
            <person name="McRose D."/>
            <person name="Mock T."/>
            <person name="Neilson J.A."/>
            <person name="Onodera N.T."/>
            <person name="Poole A.M."/>
            <person name="Pritham E.J."/>
            <person name="Richards T.A."/>
            <person name="Rocap G."/>
            <person name="Roy S.W."/>
            <person name="Sarai C."/>
            <person name="Schaack S."/>
            <person name="Shirato S."/>
            <person name="Slamovits C.H."/>
            <person name="Spencer D.F."/>
            <person name="Suzuki S."/>
            <person name="Worden A.Z."/>
            <person name="Zauner S."/>
            <person name="Barry K."/>
            <person name="Bell C."/>
            <person name="Bharti A.K."/>
            <person name="Crow J.A."/>
            <person name="Grimwood J."/>
            <person name="Kramer R."/>
            <person name="Lindquist E."/>
            <person name="Lucas S."/>
            <person name="Salamov A."/>
            <person name="McFadden G.I."/>
            <person name="Lane C.E."/>
            <person name="Keeling P.J."/>
            <person name="Gray M.W."/>
            <person name="Grigoriev I.V."/>
            <person name="Archibald J.M."/>
        </authorList>
    </citation>
    <scope>NUCLEOTIDE SEQUENCE</scope>
    <source>
        <strain evidence="4">CCMP2712</strain>
    </source>
</reference>
<dbReference type="PaxDb" id="55529-EKX36262"/>
<evidence type="ECO:0000256" key="1">
    <source>
        <dbReference type="SAM" id="MobiDB-lite"/>
    </source>
</evidence>
<evidence type="ECO:0000313" key="4">
    <source>
        <dbReference type="Proteomes" id="UP000011087"/>
    </source>
</evidence>
<name>L1IJJ1_GUITC</name>
<dbReference type="KEGG" id="gtt:GUITHDRAFT_145945"/>
<dbReference type="AlphaFoldDB" id="L1IJJ1"/>
<reference evidence="2 4" key="1">
    <citation type="journal article" date="2012" name="Nature">
        <title>Algal genomes reveal evolutionary mosaicism and the fate of nucleomorphs.</title>
        <authorList>
            <consortium name="DOE Joint Genome Institute"/>
            <person name="Curtis B.A."/>
            <person name="Tanifuji G."/>
            <person name="Burki F."/>
            <person name="Gruber A."/>
            <person name="Irimia M."/>
            <person name="Maruyama S."/>
            <person name="Arias M.C."/>
            <person name="Ball S.G."/>
            <person name="Gile G.H."/>
            <person name="Hirakawa Y."/>
            <person name="Hopkins J.F."/>
            <person name="Kuo A."/>
            <person name="Rensing S.A."/>
            <person name="Schmutz J."/>
            <person name="Symeonidi A."/>
            <person name="Elias M."/>
            <person name="Eveleigh R.J."/>
            <person name="Herman E.K."/>
            <person name="Klute M.J."/>
            <person name="Nakayama T."/>
            <person name="Obornik M."/>
            <person name="Reyes-Prieto A."/>
            <person name="Armbrust E.V."/>
            <person name="Aves S.J."/>
            <person name="Beiko R.G."/>
            <person name="Coutinho P."/>
            <person name="Dacks J.B."/>
            <person name="Durnford D.G."/>
            <person name="Fast N.M."/>
            <person name="Green B.R."/>
            <person name="Grisdale C.J."/>
            <person name="Hempel F."/>
            <person name="Henrissat B."/>
            <person name="Hoppner M.P."/>
            <person name="Ishida K."/>
            <person name="Kim E."/>
            <person name="Koreny L."/>
            <person name="Kroth P.G."/>
            <person name="Liu Y."/>
            <person name="Malik S.B."/>
            <person name="Maier U.G."/>
            <person name="McRose D."/>
            <person name="Mock T."/>
            <person name="Neilson J.A."/>
            <person name="Onodera N.T."/>
            <person name="Poole A.M."/>
            <person name="Pritham E.J."/>
            <person name="Richards T.A."/>
            <person name="Rocap G."/>
            <person name="Roy S.W."/>
            <person name="Sarai C."/>
            <person name="Schaack S."/>
            <person name="Shirato S."/>
            <person name="Slamovits C.H."/>
            <person name="Spencer D.F."/>
            <person name="Suzuki S."/>
            <person name="Worden A.Z."/>
            <person name="Zauner S."/>
            <person name="Barry K."/>
            <person name="Bell C."/>
            <person name="Bharti A.K."/>
            <person name="Crow J.A."/>
            <person name="Grimwood J."/>
            <person name="Kramer R."/>
            <person name="Lindquist E."/>
            <person name="Lucas S."/>
            <person name="Salamov A."/>
            <person name="McFadden G.I."/>
            <person name="Lane C.E."/>
            <person name="Keeling P.J."/>
            <person name="Gray M.W."/>
            <person name="Grigoriev I.V."/>
            <person name="Archibald J.M."/>
        </authorList>
    </citation>
    <scope>NUCLEOTIDE SEQUENCE</scope>
    <source>
        <strain evidence="2 4">CCMP2712</strain>
    </source>
</reference>